<protein>
    <submittedName>
        <fullName evidence="1">Uncharacterized protein</fullName>
    </submittedName>
</protein>
<accession>A0A6J4HX41</accession>
<gene>
    <name evidence="1" type="ORF">AVDCRST_MAG77-1489</name>
</gene>
<dbReference type="AlphaFoldDB" id="A0A6J4HX41"/>
<proteinExistence type="predicted"/>
<sequence>MSASAPASNQPDAARRLIEVLRRTLLAQELEQMRAERQNREAQPQRNAA</sequence>
<dbReference type="EMBL" id="CADCTC010000083">
    <property type="protein sequence ID" value="CAA9236424.1"/>
    <property type="molecule type" value="Genomic_DNA"/>
</dbReference>
<name>A0A6J4HX41_9CHLR</name>
<organism evidence="1">
    <name type="scientific">uncultured Chloroflexota bacterium</name>
    <dbReference type="NCBI Taxonomy" id="166587"/>
    <lineage>
        <taxon>Bacteria</taxon>
        <taxon>Bacillati</taxon>
        <taxon>Chloroflexota</taxon>
        <taxon>environmental samples</taxon>
    </lineage>
</organism>
<evidence type="ECO:0000313" key="1">
    <source>
        <dbReference type="EMBL" id="CAA9236424.1"/>
    </source>
</evidence>
<reference evidence="1" key="1">
    <citation type="submission" date="2020-02" db="EMBL/GenBank/DDBJ databases">
        <authorList>
            <person name="Meier V. D."/>
        </authorList>
    </citation>
    <scope>NUCLEOTIDE SEQUENCE</scope>
    <source>
        <strain evidence="1">AVDCRST_MAG77</strain>
    </source>
</reference>